<evidence type="ECO:0000313" key="2">
    <source>
        <dbReference type="Proteomes" id="UP000076408"/>
    </source>
</evidence>
<reference evidence="2" key="1">
    <citation type="journal article" date="2014" name="Genome Biol.">
        <title>Genome analysis of a major urban malaria vector mosquito, Anopheles stephensi.</title>
        <authorList>
            <person name="Jiang X."/>
            <person name="Peery A."/>
            <person name="Hall A.B."/>
            <person name="Sharma A."/>
            <person name="Chen X.G."/>
            <person name="Waterhouse R.M."/>
            <person name="Komissarov A."/>
            <person name="Riehle M.M."/>
            <person name="Shouche Y."/>
            <person name="Sharakhova M.V."/>
            <person name="Lawson D."/>
            <person name="Pakpour N."/>
            <person name="Arensburger P."/>
            <person name="Davidson V.L."/>
            <person name="Eiglmeier K."/>
            <person name="Emrich S."/>
            <person name="George P."/>
            <person name="Kennedy R.C."/>
            <person name="Mane S.P."/>
            <person name="Maslen G."/>
            <person name="Oringanje C."/>
            <person name="Qi Y."/>
            <person name="Settlage R."/>
            <person name="Tojo M."/>
            <person name="Tubio J.M."/>
            <person name="Unger M.F."/>
            <person name="Wang B."/>
            <person name="Vernick K.D."/>
            <person name="Ribeiro J.M."/>
            <person name="James A.A."/>
            <person name="Michel K."/>
            <person name="Riehle M.A."/>
            <person name="Luckhart S."/>
            <person name="Sharakhov I.V."/>
            <person name="Tu Z."/>
        </authorList>
    </citation>
    <scope>NUCLEOTIDE SEQUENCE [LARGE SCALE GENOMIC DNA]</scope>
    <source>
        <strain evidence="2">Indian</strain>
    </source>
</reference>
<organism evidence="1 2">
    <name type="scientific">Anopheles stephensi</name>
    <name type="common">Indo-Pakistan malaria mosquito</name>
    <dbReference type="NCBI Taxonomy" id="30069"/>
    <lineage>
        <taxon>Eukaryota</taxon>
        <taxon>Metazoa</taxon>
        <taxon>Ecdysozoa</taxon>
        <taxon>Arthropoda</taxon>
        <taxon>Hexapoda</taxon>
        <taxon>Insecta</taxon>
        <taxon>Pterygota</taxon>
        <taxon>Neoptera</taxon>
        <taxon>Endopterygota</taxon>
        <taxon>Diptera</taxon>
        <taxon>Nematocera</taxon>
        <taxon>Culicoidea</taxon>
        <taxon>Culicidae</taxon>
        <taxon>Anophelinae</taxon>
        <taxon>Anopheles</taxon>
    </lineage>
</organism>
<reference evidence="1" key="2">
    <citation type="submission" date="2020-05" db="UniProtKB">
        <authorList>
            <consortium name="EnsemblMetazoa"/>
        </authorList>
    </citation>
    <scope>IDENTIFICATION</scope>
    <source>
        <strain evidence="1">Indian</strain>
    </source>
</reference>
<name>A0A182YT65_ANOST</name>
<protein>
    <recommendedName>
        <fullName evidence="3">Reverse transcriptase domain-containing protein</fullName>
    </recommendedName>
</protein>
<keyword evidence="2" id="KW-1185">Reference proteome</keyword>
<proteinExistence type="predicted"/>
<dbReference type="InterPro" id="IPR008042">
    <property type="entry name" value="Retrotrans_Pao"/>
</dbReference>
<sequence length="143" mass="16208">MSDEDSDCLPACSSLKRNFYVDDFIGGADTVEDALRLRKELAGFLPRSVPNDTVKALGISWKPESDELCFENNVRDEPTTLTRRSILSSIAKTYDPLGLIAPIIIRAKKLTHELWRLKSGWNDPVPDVICYKWKAIHSDWESL</sequence>
<dbReference type="VEuPathDB" id="VectorBase:ASTEI20_037015"/>
<dbReference type="STRING" id="30069.A0A182YT65"/>
<dbReference type="PANTHER" id="PTHR22955">
    <property type="entry name" value="RETROTRANSPOSON"/>
    <property type="match status" value="1"/>
</dbReference>
<dbReference type="OMA" id="KLTHELW"/>
<dbReference type="VEuPathDB" id="VectorBase:ASTE008234"/>
<evidence type="ECO:0000313" key="1">
    <source>
        <dbReference type="EnsemblMetazoa" id="ASTEI11651-PA"/>
    </source>
</evidence>
<dbReference type="Proteomes" id="UP000076408">
    <property type="component" value="Unassembled WGS sequence"/>
</dbReference>
<evidence type="ECO:0008006" key="3">
    <source>
        <dbReference type="Google" id="ProtNLM"/>
    </source>
</evidence>
<dbReference type="PANTHER" id="PTHR22955:SF77">
    <property type="entry name" value="ASPARTIC PUTATIVE DOMAIN-CONTAINING PROTEIN-RELATED"/>
    <property type="match status" value="1"/>
</dbReference>
<accession>A0A182YT65</accession>
<dbReference type="EnsemblMetazoa" id="ASTEI11651-RA">
    <property type="protein sequence ID" value="ASTEI11651-PA"/>
    <property type="gene ID" value="ASTEI11651"/>
</dbReference>
<dbReference type="Pfam" id="PF05380">
    <property type="entry name" value="Peptidase_A17"/>
    <property type="match status" value="1"/>
</dbReference>
<dbReference type="VEuPathDB" id="VectorBase:ASTEI11651"/>
<dbReference type="AlphaFoldDB" id="A0A182YT65"/>